<dbReference type="InterPro" id="IPR023829">
    <property type="entry name" value="PGA_PgaD"/>
</dbReference>
<dbReference type="RefSeq" id="WP_011342569.1">
    <property type="nucleotide sequence ID" value="NC_007498.2"/>
</dbReference>
<dbReference type="EMBL" id="CP000142">
    <property type="protein sequence ID" value="ABA90024.1"/>
    <property type="molecule type" value="Genomic_DNA"/>
</dbReference>
<accession>Q3A0T3</accession>
<reference evidence="2 3" key="2">
    <citation type="journal article" date="2012" name="BMC Genomics">
        <title>The genome of Pelobacter carbinolicus reveals surprising metabolic capabilities and physiological features.</title>
        <authorList>
            <person name="Aklujkar M."/>
            <person name="Haveman S.A."/>
            <person name="Didonato R.Jr."/>
            <person name="Chertkov O."/>
            <person name="Han C.S."/>
            <person name="Land M.L."/>
            <person name="Brown P."/>
            <person name="Lovley D.R."/>
        </authorList>
    </citation>
    <scope>NUCLEOTIDE SEQUENCE [LARGE SCALE GENOMIC DNA]</scope>
    <source>
        <strain evidence="3">DSM 2380 / NBRC 103641 / GraBd1</strain>
    </source>
</reference>
<dbReference type="NCBIfam" id="TIGR03940">
    <property type="entry name" value="PGA_PgaD"/>
    <property type="match status" value="1"/>
</dbReference>
<dbReference type="Pfam" id="PF13994">
    <property type="entry name" value="PgaD"/>
    <property type="match status" value="1"/>
</dbReference>
<dbReference type="STRING" id="338963.Pcar_2789"/>
<dbReference type="KEGG" id="pca:Pcar_2789"/>
<sequence length="181" mass="20356">MGDNLIIEKPEAQNRGQRLAQGVLTVGFWCLFLSLLRPLLTLFAWLIGIRLFTYEMIEKDGGRLLLEALRNYGLVVLVLAVILRTWAWYNHRRFAGREKRRNTMPPLSTDEITGYYGVDPTALAMWRKDGSLYVRHNKEGKVLEVQTAQPPPWGDCACSVSLSRAVSPEGDDANSPPPCAP</sequence>
<dbReference type="GO" id="GO:0043709">
    <property type="term" value="P:cell adhesion involved in single-species biofilm formation"/>
    <property type="evidence" value="ECO:0007669"/>
    <property type="project" value="InterPro"/>
</dbReference>
<feature type="transmembrane region" description="Helical" evidence="1">
    <location>
        <begin position="23"/>
        <end position="52"/>
    </location>
</feature>
<gene>
    <name evidence="2" type="primary">pgaD</name>
    <name evidence="2" type="ordered locus">Pcar_2789</name>
</gene>
<keyword evidence="1" id="KW-1133">Transmembrane helix</keyword>
<evidence type="ECO:0000313" key="3">
    <source>
        <dbReference type="Proteomes" id="UP000002534"/>
    </source>
</evidence>
<protein>
    <submittedName>
        <fullName evidence="2">PgaD</fullName>
    </submittedName>
</protein>
<keyword evidence="1" id="KW-0812">Transmembrane</keyword>
<feature type="transmembrane region" description="Helical" evidence="1">
    <location>
        <begin position="72"/>
        <end position="91"/>
    </location>
</feature>
<evidence type="ECO:0000313" key="2">
    <source>
        <dbReference type="EMBL" id="ABA90024.1"/>
    </source>
</evidence>
<dbReference type="HOGENOM" id="CLU_117683_1_0_7"/>
<dbReference type="eggNOG" id="COG3658">
    <property type="taxonomic scope" value="Bacteria"/>
</dbReference>
<evidence type="ECO:0000256" key="1">
    <source>
        <dbReference type="SAM" id="Phobius"/>
    </source>
</evidence>
<dbReference type="OrthoDB" id="6003102at2"/>
<keyword evidence="1" id="KW-0472">Membrane</keyword>
<name>Q3A0T3_SYNC1</name>
<dbReference type="AlphaFoldDB" id="Q3A0T3"/>
<proteinExistence type="predicted"/>
<dbReference type="Proteomes" id="UP000002534">
    <property type="component" value="Chromosome"/>
</dbReference>
<reference evidence="3" key="1">
    <citation type="submission" date="2005-10" db="EMBL/GenBank/DDBJ databases">
        <title>Complete sequence of Pelobacter carbinolicus DSM 2380.</title>
        <authorList>
            <person name="Copeland A."/>
            <person name="Lucas S."/>
            <person name="Lapidus A."/>
            <person name="Barry K."/>
            <person name="Detter J.C."/>
            <person name="Glavina T."/>
            <person name="Hammon N."/>
            <person name="Israni S."/>
            <person name="Pitluck S."/>
            <person name="Chertkov O."/>
            <person name="Schmutz J."/>
            <person name="Larimer F."/>
            <person name="Land M."/>
            <person name="Kyrpides N."/>
            <person name="Ivanova N."/>
            <person name="Richardson P."/>
        </authorList>
    </citation>
    <scope>NUCLEOTIDE SEQUENCE [LARGE SCALE GENOMIC DNA]</scope>
    <source>
        <strain evidence="3">DSM 2380 / NBRC 103641 / GraBd1</strain>
    </source>
</reference>
<organism evidence="2 3">
    <name type="scientific">Syntrophotalea carbinolica (strain DSM 2380 / NBRC 103641 / GraBd1)</name>
    <name type="common">Pelobacter carbinolicus</name>
    <dbReference type="NCBI Taxonomy" id="338963"/>
    <lineage>
        <taxon>Bacteria</taxon>
        <taxon>Pseudomonadati</taxon>
        <taxon>Thermodesulfobacteriota</taxon>
        <taxon>Desulfuromonadia</taxon>
        <taxon>Desulfuromonadales</taxon>
        <taxon>Syntrophotaleaceae</taxon>
        <taxon>Syntrophotalea</taxon>
    </lineage>
</organism>
<keyword evidence="3" id="KW-1185">Reference proteome</keyword>